<feature type="non-terminal residue" evidence="2">
    <location>
        <position position="1"/>
    </location>
</feature>
<proteinExistence type="predicted"/>
<dbReference type="InterPro" id="IPR036388">
    <property type="entry name" value="WH-like_DNA-bd_sf"/>
</dbReference>
<keyword evidence="2" id="KW-0489">Methyltransferase</keyword>
<dbReference type="GO" id="GO:0032259">
    <property type="term" value="P:methylation"/>
    <property type="evidence" value="ECO:0007669"/>
    <property type="project" value="UniProtKB-KW"/>
</dbReference>
<dbReference type="AlphaFoldDB" id="A0A0L7R2P7"/>
<dbReference type="Pfam" id="PF13412">
    <property type="entry name" value="HTH_24"/>
    <property type="match status" value="1"/>
</dbReference>
<sequence length="71" mass="8423">KTEKRSGRPKEIDDDEIANCTEQNPRYTAREVANILNMSQELVSLHLKKLVRVAHELMEKLKRYKDRPFLK</sequence>
<evidence type="ECO:0000313" key="2">
    <source>
        <dbReference type="EMBL" id="KOC65104.1"/>
    </source>
</evidence>
<dbReference type="Proteomes" id="UP000053825">
    <property type="component" value="Unassembled WGS sequence"/>
</dbReference>
<protein>
    <submittedName>
        <fullName evidence="2">Histone-lysine N-methyltransferase SETMAR</fullName>
    </submittedName>
</protein>
<evidence type="ECO:0000313" key="3">
    <source>
        <dbReference type="Proteomes" id="UP000053825"/>
    </source>
</evidence>
<accession>A0A0L7R2P7</accession>
<dbReference type="Gene3D" id="1.10.10.10">
    <property type="entry name" value="Winged helix-like DNA-binding domain superfamily/Winged helix DNA-binding domain"/>
    <property type="match status" value="1"/>
</dbReference>
<reference evidence="2 3" key="1">
    <citation type="submission" date="2015-07" db="EMBL/GenBank/DDBJ databases">
        <title>The genome of Habropoda laboriosa.</title>
        <authorList>
            <person name="Pan H."/>
            <person name="Kapheim K."/>
        </authorList>
    </citation>
    <scope>NUCLEOTIDE SEQUENCE [LARGE SCALE GENOMIC DNA]</scope>
    <source>
        <strain evidence="2">0110345459</strain>
    </source>
</reference>
<feature type="region of interest" description="Disordered" evidence="1">
    <location>
        <begin position="1"/>
        <end position="23"/>
    </location>
</feature>
<dbReference type="GO" id="GO:0008168">
    <property type="term" value="F:methyltransferase activity"/>
    <property type="evidence" value="ECO:0007669"/>
    <property type="project" value="UniProtKB-KW"/>
</dbReference>
<keyword evidence="2" id="KW-0808">Transferase</keyword>
<keyword evidence="3" id="KW-1185">Reference proteome</keyword>
<evidence type="ECO:0000256" key="1">
    <source>
        <dbReference type="SAM" id="MobiDB-lite"/>
    </source>
</evidence>
<organism evidence="2 3">
    <name type="scientific">Habropoda laboriosa</name>
    <dbReference type="NCBI Taxonomy" id="597456"/>
    <lineage>
        <taxon>Eukaryota</taxon>
        <taxon>Metazoa</taxon>
        <taxon>Ecdysozoa</taxon>
        <taxon>Arthropoda</taxon>
        <taxon>Hexapoda</taxon>
        <taxon>Insecta</taxon>
        <taxon>Pterygota</taxon>
        <taxon>Neoptera</taxon>
        <taxon>Endopterygota</taxon>
        <taxon>Hymenoptera</taxon>
        <taxon>Apocrita</taxon>
        <taxon>Aculeata</taxon>
        <taxon>Apoidea</taxon>
        <taxon>Anthophila</taxon>
        <taxon>Apidae</taxon>
        <taxon>Habropoda</taxon>
    </lineage>
</organism>
<gene>
    <name evidence="2" type="ORF">WH47_04694</name>
</gene>
<dbReference type="EMBL" id="KQ414666">
    <property type="protein sequence ID" value="KOC65104.1"/>
    <property type="molecule type" value="Genomic_DNA"/>
</dbReference>
<feature type="compositionally biased region" description="Basic and acidic residues" evidence="1">
    <location>
        <begin position="1"/>
        <end position="11"/>
    </location>
</feature>
<name>A0A0L7R2P7_9HYME</name>